<evidence type="ECO:0000256" key="1">
    <source>
        <dbReference type="SAM" id="Phobius"/>
    </source>
</evidence>
<protein>
    <recommendedName>
        <fullName evidence="4">Secreted protein</fullName>
    </recommendedName>
</protein>
<keyword evidence="3" id="KW-1185">Reference proteome</keyword>
<keyword evidence="1" id="KW-1133">Transmembrane helix</keyword>
<feature type="transmembrane region" description="Helical" evidence="1">
    <location>
        <begin position="12"/>
        <end position="33"/>
    </location>
</feature>
<evidence type="ECO:0000313" key="3">
    <source>
        <dbReference type="Proteomes" id="UP000500892"/>
    </source>
</evidence>
<sequence>MPDTTCVEPVPMLASVVLVFSAVATSLTSEALLPSAMLASLTSVAFAWSTPAAIFERAALEADEADDSRFCAASALADAADILSRFVFAETA</sequence>
<proteinExistence type="predicted"/>
<gene>
    <name evidence="2" type="ORF">R7A2020_22615</name>
</gene>
<name>A0ABX6MVW7_9HYPH</name>
<accession>A0ABX6MVW7</accession>
<dbReference type="Proteomes" id="UP000500892">
    <property type="component" value="Chromosome"/>
</dbReference>
<evidence type="ECO:0000313" key="2">
    <source>
        <dbReference type="EMBL" id="QJF03513.1"/>
    </source>
</evidence>
<organism evidence="2 3">
    <name type="scientific">Mesorhizobium japonicum R7A</name>
    <dbReference type="NCBI Taxonomy" id="935547"/>
    <lineage>
        <taxon>Bacteria</taxon>
        <taxon>Pseudomonadati</taxon>
        <taxon>Pseudomonadota</taxon>
        <taxon>Alphaproteobacteria</taxon>
        <taxon>Hyphomicrobiales</taxon>
        <taxon>Phyllobacteriaceae</taxon>
        <taxon>Mesorhizobium</taxon>
    </lineage>
</organism>
<dbReference type="EMBL" id="CP051772">
    <property type="protein sequence ID" value="QJF03513.1"/>
    <property type="molecule type" value="Genomic_DNA"/>
</dbReference>
<reference evidence="2 3" key="1">
    <citation type="submission" date="2020-04" db="EMBL/GenBank/DDBJ databases">
        <title>Mesorhizobium japonicum R7A epigenetic regulation of quorum sensing and ICE transfer.</title>
        <authorList>
            <person name="Ramsay J.P."/>
            <person name="Colombi E."/>
            <person name="Perry B.J."/>
            <person name="Staltari A."/>
        </authorList>
    </citation>
    <scope>NUCLEOTIDE SEQUENCE [LARGE SCALE GENOMIC DNA]</scope>
    <source>
        <strain evidence="2 3">R7A</strain>
    </source>
</reference>
<dbReference type="GeneID" id="66684817"/>
<dbReference type="RefSeq" id="WP_157279969.1">
    <property type="nucleotide sequence ID" value="NZ_CP033366.1"/>
</dbReference>
<keyword evidence="1" id="KW-0812">Transmembrane</keyword>
<keyword evidence="1" id="KW-0472">Membrane</keyword>
<evidence type="ECO:0008006" key="4">
    <source>
        <dbReference type="Google" id="ProtNLM"/>
    </source>
</evidence>